<protein>
    <submittedName>
        <fullName evidence="1">Uncharacterized protein</fullName>
    </submittedName>
</protein>
<proteinExistence type="predicted"/>
<dbReference type="EMBL" id="BSPC01000057">
    <property type="protein sequence ID" value="GLS22009.1"/>
    <property type="molecule type" value="Genomic_DNA"/>
</dbReference>
<accession>A0ABQ6CQI4</accession>
<dbReference type="Proteomes" id="UP001156882">
    <property type="component" value="Unassembled WGS sequence"/>
</dbReference>
<sequence length="166" mass="18074">MSAKPAWEARRASAVFVTLPVDYAFVTAAMGTAAAPFTTASDKYGPPGYGNCNLDPHDRSFLNLTPVPHHSRRQRWRRAGGLQTKELVTPLGDGRGQLPRPGRDSTYVDATHVNSGRFTQRQSREATLSSHAVPLDKIVLPAANADKQERQVVLELKPVRAMGMAA</sequence>
<reference evidence="2" key="1">
    <citation type="journal article" date="2019" name="Int. J. Syst. Evol. Microbiol.">
        <title>The Global Catalogue of Microorganisms (GCM) 10K type strain sequencing project: providing services to taxonomists for standard genome sequencing and annotation.</title>
        <authorList>
            <consortium name="The Broad Institute Genomics Platform"/>
            <consortium name="The Broad Institute Genome Sequencing Center for Infectious Disease"/>
            <person name="Wu L."/>
            <person name="Ma J."/>
        </authorList>
    </citation>
    <scope>NUCLEOTIDE SEQUENCE [LARGE SCALE GENOMIC DNA]</scope>
    <source>
        <strain evidence="2">NBRC 101365</strain>
    </source>
</reference>
<name>A0ABQ6CQI4_9HYPH</name>
<dbReference type="RefSeq" id="WP_284315005.1">
    <property type="nucleotide sequence ID" value="NZ_BSPC01000057.1"/>
</dbReference>
<gene>
    <name evidence="1" type="ORF">GCM10007874_50260</name>
</gene>
<organism evidence="1 2">
    <name type="scientific">Labrys miyagiensis</name>
    <dbReference type="NCBI Taxonomy" id="346912"/>
    <lineage>
        <taxon>Bacteria</taxon>
        <taxon>Pseudomonadati</taxon>
        <taxon>Pseudomonadota</taxon>
        <taxon>Alphaproteobacteria</taxon>
        <taxon>Hyphomicrobiales</taxon>
        <taxon>Xanthobacteraceae</taxon>
        <taxon>Labrys</taxon>
    </lineage>
</organism>
<evidence type="ECO:0000313" key="2">
    <source>
        <dbReference type="Proteomes" id="UP001156882"/>
    </source>
</evidence>
<evidence type="ECO:0000313" key="1">
    <source>
        <dbReference type="EMBL" id="GLS22009.1"/>
    </source>
</evidence>
<comment type="caution">
    <text evidence="1">The sequence shown here is derived from an EMBL/GenBank/DDBJ whole genome shotgun (WGS) entry which is preliminary data.</text>
</comment>
<keyword evidence="2" id="KW-1185">Reference proteome</keyword>